<organism evidence="9 10">
    <name type="scientific">Cinchona calisaya</name>
    <dbReference type="NCBI Taxonomy" id="153742"/>
    <lineage>
        <taxon>Eukaryota</taxon>
        <taxon>Viridiplantae</taxon>
        <taxon>Streptophyta</taxon>
        <taxon>Embryophyta</taxon>
        <taxon>Tracheophyta</taxon>
        <taxon>Spermatophyta</taxon>
        <taxon>Magnoliopsida</taxon>
        <taxon>eudicotyledons</taxon>
        <taxon>Gunneridae</taxon>
        <taxon>Pentapetalae</taxon>
        <taxon>asterids</taxon>
        <taxon>lamiids</taxon>
        <taxon>Gentianales</taxon>
        <taxon>Rubiaceae</taxon>
        <taxon>Cinchonoideae</taxon>
        <taxon>Cinchoneae</taxon>
        <taxon>Cinchona</taxon>
    </lineage>
</organism>
<dbReference type="PANTHER" id="PTHR10983">
    <property type="entry name" value="1-ACYLGLYCEROL-3-PHOSPHATE ACYLTRANSFERASE-RELATED"/>
    <property type="match status" value="1"/>
</dbReference>
<dbReference type="PANTHER" id="PTHR10983:SF16">
    <property type="entry name" value="LYSOCARDIOLIPIN ACYLTRANSFERASE 1"/>
    <property type="match status" value="1"/>
</dbReference>
<comment type="caution">
    <text evidence="9">The sequence shown here is derived from an EMBL/GenBank/DDBJ whole genome shotgun (WGS) entry which is preliminary data.</text>
</comment>
<dbReference type="EC" id="2.3.1.51" evidence="5"/>
<dbReference type="Proteomes" id="UP001630127">
    <property type="component" value="Unassembled WGS sequence"/>
</dbReference>
<evidence type="ECO:0000256" key="7">
    <source>
        <dbReference type="ARBA" id="ARBA00023315"/>
    </source>
</evidence>
<protein>
    <recommendedName>
        <fullName evidence="5">1-acylglycerol-3-phosphate O-acyltransferase</fullName>
        <ecNumber evidence="5">2.3.1.51</ecNumber>
    </recommendedName>
</protein>
<comment type="catalytic activity">
    <reaction evidence="1">
        <text>a 1-acyl-sn-glycero-3-phosphate + an acyl-CoA = a 1,2-diacyl-sn-glycero-3-phosphate + CoA</text>
        <dbReference type="Rhea" id="RHEA:19709"/>
        <dbReference type="ChEBI" id="CHEBI:57287"/>
        <dbReference type="ChEBI" id="CHEBI:57970"/>
        <dbReference type="ChEBI" id="CHEBI:58342"/>
        <dbReference type="ChEBI" id="CHEBI:58608"/>
        <dbReference type="EC" id="2.3.1.51"/>
    </reaction>
</comment>
<proteinExistence type="inferred from homology"/>
<reference evidence="9 10" key="1">
    <citation type="submission" date="2024-11" db="EMBL/GenBank/DDBJ databases">
        <title>A near-complete genome assembly of Cinchona calisaya.</title>
        <authorList>
            <person name="Lian D.C."/>
            <person name="Zhao X.W."/>
            <person name="Wei L."/>
        </authorList>
    </citation>
    <scope>NUCLEOTIDE SEQUENCE [LARGE SCALE GENOMIC DNA]</scope>
    <source>
        <tissue evidence="9">Nenye</tissue>
    </source>
</reference>
<dbReference type="GO" id="GO:0003841">
    <property type="term" value="F:1-acylglycerol-3-phosphate O-acyltransferase activity"/>
    <property type="evidence" value="ECO:0007669"/>
    <property type="project" value="UniProtKB-EC"/>
</dbReference>
<sequence>MSFFLGQCFGIEPSEAHIHARHIPIKQIPSSEKDVTTWLMDTFQFKGQLLSDFIANGQFPRQGTEEELSILNASLILPRSRPFAALDFAKKFLRHKKTA</sequence>
<comment type="pathway">
    <text evidence="3">Lipid metabolism.</text>
</comment>
<keyword evidence="10" id="KW-1185">Reference proteome</keyword>
<accession>A0ABD2YGE0</accession>
<evidence type="ECO:0000259" key="8">
    <source>
        <dbReference type="Pfam" id="PF16076"/>
    </source>
</evidence>
<evidence type="ECO:0000256" key="3">
    <source>
        <dbReference type="ARBA" id="ARBA00005189"/>
    </source>
</evidence>
<evidence type="ECO:0000256" key="1">
    <source>
        <dbReference type="ARBA" id="ARBA00001141"/>
    </source>
</evidence>
<evidence type="ECO:0000256" key="4">
    <source>
        <dbReference type="ARBA" id="ARBA00008655"/>
    </source>
</evidence>
<evidence type="ECO:0000256" key="6">
    <source>
        <dbReference type="ARBA" id="ARBA00022679"/>
    </source>
</evidence>
<feature type="domain" description="Acyltransferase C-terminal" evidence="8">
    <location>
        <begin position="10"/>
        <end position="65"/>
    </location>
</feature>
<gene>
    <name evidence="9" type="ORF">ACH5RR_035101</name>
</gene>
<dbReference type="InterPro" id="IPR032098">
    <property type="entry name" value="Acyltransf_C"/>
</dbReference>
<evidence type="ECO:0000256" key="5">
    <source>
        <dbReference type="ARBA" id="ARBA00013211"/>
    </source>
</evidence>
<dbReference type="EMBL" id="JBJUIK010000014">
    <property type="protein sequence ID" value="KAL3505260.1"/>
    <property type="molecule type" value="Genomic_DNA"/>
</dbReference>
<comment type="pathway">
    <text evidence="2">Phospholipid metabolism; CDP-diacylglycerol biosynthesis; CDP-diacylglycerol from sn-glycerol 3-phosphate: step 2/3.</text>
</comment>
<evidence type="ECO:0000256" key="2">
    <source>
        <dbReference type="ARBA" id="ARBA00004728"/>
    </source>
</evidence>
<comment type="similarity">
    <text evidence="4">Belongs to the 1-acyl-sn-glycerol-3-phosphate acyltransferase family.</text>
</comment>
<dbReference type="AlphaFoldDB" id="A0ABD2YGE0"/>
<keyword evidence="7" id="KW-0012">Acyltransferase</keyword>
<name>A0ABD2YGE0_9GENT</name>
<evidence type="ECO:0000313" key="10">
    <source>
        <dbReference type="Proteomes" id="UP001630127"/>
    </source>
</evidence>
<dbReference type="Pfam" id="PF16076">
    <property type="entry name" value="Acyltransf_C"/>
    <property type="match status" value="1"/>
</dbReference>
<evidence type="ECO:0000313" key="9">
    <source>
        <dbReference type="EMBL" id="KAL3505260.1"/>
    </source>
</evidence>
<keyword evidence="6" id="KW-0808">Transferase</keyword>